<dbReference type="EMBL" id="FOCG01000003">
    <property type="protein sequence ID" value="SEN07776.1"/>
    <property type="molecule type" value="Genomic_DNA"/>
</dbReference>
<dbReference type="RefSeq" id="WP_162840928.1">
    <property type="nucleotide sequence ID" value="NZ_FOCG01000003.1"/>
</dbReference>
<name>A0A1H8DKV0_9FIRM</name>
<keyword evidence="2" id="KW-1185">Reference proteome</keyword>
<dbReference type="Pfam" id="PF14386">
    <property type="entry name" value="DUF4417"/>
    <property type="match status" value="1"/>
</dbReference>
<accession>A0A1H8DKV0</accession>
<reference evidence="1 2" key="1">
    <citation type="submission" date="2016-10" db="EMBL/GenBank/DDBJ databases">
        <authorList>
            <person name="de Groot N.N."/>
        </authorList>
    </citation>
    <scope>NUCLEOTIDE SEQUENCE [LARGE SCALE GENOMIC DNA]</scope>
    <source>
        <strain evidence="1 2">CGMCC 1.5070</strain>
    </source>
</reference>
<evidence type="ECO:0000313" key="1">
    <source>
        <dbReference type="EMBL" id="SEN07776.1"/>
    </source>
</evidence>
<protein>
    <recommendedName>
        <fullName evidence="3">DUF4417 domain-containing protein</fullName>
    </recommendedName>
</protein>
<organism evidence="1 2">
    <name type="scientific">Hydrogenoanaerobacterium saccharovorans</name>
    <dbReference type="NCBI Taxonomy" id="474960"/>
    <lineage>
        <taxon>Bacteria</taxon>
        <taxon>Bacillati</taxon>
        <taxon>Bacillota</taxon>
        <taxon>Clostridia</taxon>
        <taxon>Eubacteriales</taxon>
        <taxon>Oscillospiraceae</taxon>
        <taxon>Hydrogenoanaerobacterium</taxon>
    </lineage>
</organism>
<gene>
    <name evidence="1" type="ORF">SAMN05216180_2659</name>
</gene>
<dbReference type="AlphaFoldDB" id="A0A1H8DKV0"/>
<dbReference type="Proteomes" id="UP000199158">
    <property type="component" value="Unassembled WGS sequence"/>
</dbReference>
<proteinExistence type="predicted"/>
<sequence>MTEENYKYRTSPFLLRNQFDGSGKFKIPTIPKAELIDDDFKDLLLIGFDRTKLENNNHIDRMVHFFLYDYKFERVWKKPDSEIEKLRRYKAVLSPDFSMYLEMAPVMQLFNTFRNRWCGAYFVSKGIRVIPTVSWGNENTFHFCFEGIPKGSTVAVSTYTVSEHNNHQDQKEFFLKGCNEMLRRI</sequence>
<evidence type="ECO:0008006" key="3">
    <source>
        <dbReference type="Google" id="ProtNLM"/>
    </source>
</evidence>
<evidence type="ECO:0000313" key="2">
    <source>
        <dbReference type="Proteomes" id="UP000199158"/>
    </source>
</evidence>
<dbReference type="STRING" id="474960.SAMN05216180_2659"/>
<dbReference type="InterPro" id="IPR025530">
    <property type="entry name" value="DUF4417"/>
</dbReference>